<reference evidence="3" key="1">
    <citation type="journal article" date="2014" name="Int. J. Syst. Evol. Microbiol.">
        <title>Complete genome sequence of Corynebacterium casei LMG S-19264T (=DSM 44701T), isolated from a smear-ripened cheese.</title>
        <authorList>
            <consortium name="US DOE Joint Genome Institute (JGI-PGF)"/>
            <person name="Walter F."/>
            <person name="Albersmeier A."/>
            <person name="Kalinowski J."/>
            <person name="Ruckert C."/>
        </authorList>
    </citation>
    <scope>NUCLEOTIDE SEQUENCE</scope>
    <source>
        <strain evidence="3">KCTC 42651</strain>
    </source>
</reference>
<dbReference type="Gene3D" id="3.10.180.10">
    <property type="entry name" value="2,3-Dihydroxybiphenyl 1,2-Dioxygenase, domain 1"/>
    <property type="match status" value="1"/>
</dbReference>
<dbReference type="InterPro" id="IPR037523">
    <property type="entry name" value="VOC_core"/>
</dbReference>
<feature type="region of interest" description="Disordered" evidence="1">
    <location>
        <begin position="116"/>
        <end position="135"/>
    </location>
</feature>
<accession>A0A918XQH1</accession>
<dbReference type="AlphaFoldDB" id="A0A918XQH1"/>
<dbReference type="Proteomes" id="UP000630353">
    <property type="component" value="Unassembled WGS sequence"/>
</dbReference>
<keyword evidence="4" id="KW-1185">Reference proteome</keyword>
<dbReference type="InterPro" id="IPR004360">
    <property type="entry name" value="Glyas_Fos-R_dOase_dom"/>
</dbReference>
<feature type="compositionally biased region" description="Acidic residues" evidence="1">
    <location>
        <begin position="122"/>
        <end position="135"/>
    </location>
</feature>
<evidence type="ECO:0000259" key="2">
    <source>
        <dbReference type="PROSITE" id="PS51819"/>
    </source>
</evidence>
<sequence length="135" mass="15274">MPVQKLDHVNVRTSDLPGMIDFYQRVMGMKLGARPGFDFPGAWLYVGDQAVVHLIETVDSPPDYRPDQRLEHFALSATGLGDFLAHLRAHKVAYYCRVLPDFDIRQVNLHDPDGNHLHVDFPPDEDADLSDYDGT</sequence>
<evidence type="ECO:0000313" key="4">
    <source>
        <dbReference type="Proteomes" id="UP000630353"/>
    </source>
</evidence>
<dbReference type="PANTHER" id="PTHR46142:SF3">
    <property type="entry name" value="F18B13.24 PROTEIN"/>
    <property type="match status" value="1"/>
</dbReference>
<dbReference type="EMBL" id="BMZS01000002">
    <property type="protein sequence ID" value="GHD43568.1"/>
    <property type="molecule type" value="Genomic_DNA"/>
</dbReference>
<protein>
    <submittedName>
        <fullName evidence="3">Glyoxalase</fullName>
    </submittedName>
</protein>
<comment type="caution">
    <text evidence="3">The sequence shown here is derived from an EMBL/GenBank/DDBJ whole genome shotgun (WGS) entry which is preliminary data.</text>
</comment>
<reference evidence="3" key="2">
    <citation type="submission" date="2020-09" db="EMBL/GenBank/DDBJ databases">
        <authorList>
            <person name="Sun Q."/>
            <person name="Kim S."/>
        </authorList>
    </citation>
    <scope>NUCLEOTIDE SEQUENCE</scope>
    <source>
        <strain evidence="3">KCTC 42651</strain>
    </source>
</reference>
<evidence type="ECO:0000313" key="3">
    <source>
        <dbReference type="EMBL" id="GHD43568.1"/>
    </source>
</evidence>
<feature type="domain" description="VOC" evidence="2">
    <location>
        <begin position="5"/>
        <end position="122"/>
    </location>
</feature>
<dbReference type="PROSITE" id="PS51819">
    <property type="entry name" value="VOC"/>
    <property type="match status" value="1"/>
</dbReference>
<dbReference type="InterPro" id="IPR029068">
    <property type="entry name" value="Glyas_Bleomycin-R_OHBP_Dase"/>
</dbReference>
<gene>
    <name evidence="3" type="ORF">GCM10017083_09900</name>
</gene>
<dbReference type="RefSeq" id="WP_189987823.1">
    <property type="nucleotide sequence ID" value="NZ_BMZS01000002.1"/>
</dbReference>
<name>A0A918XQH1_9PROT</name>
<dbReference type="PANTHER" id="PTHR46142">
    <property type="match status" value="1"/>
</dbReference>
<evidence type="ECO:0000256" key="1">
    <source>
        <dbReference type="SAM" id="MobiDB-lite"/>
    </source>
</evidence>
<dbReference type="SUPFAM" id="SSF54593">
    <property type="entry name" value="Glyoxalase/Bleomycin resistance protein/Dihydroxybiphenyl dioxygenase"/>
    <property type="match status" value="1"/>
</dbReference>
<organism evidence="3 4">
    <name type="scientific">Thalassobaculum fulvum</name>
    <dbReference type="NCBI Taxonomy" id="1633335"/>
    <lineage>
        <taxon>Bacteria</taxon>
        <taxon>Pseudomonadati</taxon>
        <taxon>Pseudomonadota</taxon>
        <taxon>Alphaproteobacteria</taxon>
        <taxon>Rhodospirillales</taxon>
        <taxon>Thalassobaculaceae</taxon>
        <taxon>Thalassobaculum</taxon>
    </lineage>
</organism>
<dbReference type="Pfam" id="PF00903">
    <property type="entry name" value="Glyoxalase"/>
    <property type="match status" value="1"/>
</dbReference>
<proteinExistence type="predicted"/>